<accession>A0A6J4L072</accession>
<organism evidence="1">
    <name type="scientific">uncultured Leptolyngbya sp</name>
    <dbReference type="NCBI Taxonomy" id="332963"/>
    <lineage>
        <taxon>Bacteria</taxon>
        <taxon>Bacillati</taxon>
        <taxon>Cyanobacteriota</taxon>
        <taxon>Cyanophyceae</taxon>
        <taxon>Leptolyngbyales</taxon>
        <taxon>Leptolyngbyaceae</taxon>
        <taxon>Leptolyngbya group</taxon>
        <taxon>Leptolyngbya</taxon>
        <taxon>environmental samples</taxon>
    </lineage>
</organism>
<dbReference type="AlphaFoldDB" id="A0A6J4L072"/>
<dbReference type="EMBL" id="CADCTY010000469">
    <property type="protein sequence ID" value="CAA9318919.1"/>
    <property type="molecule type" value="Genomic_DNA"/>
</dbReference>
<name>A0A6J4L072_9CYAN</name>
<sequence>MIATYCCMAIECSRLSPSPNRVRVENVIGFDGEQPSNARGKVRFESGAVPQL</sequence>
<proteinExistence type="predicted"/>
<evidence type="ECO:0000313" key="1">
    <source>
        <dbReference type="EMBL" id="CAA9318919.1"/>
    </source>
</evidence>
<reference evidence="1" key="1">
    <citation type="submission" date="2020-02" db="EMBL/GenBank/DDBJ databases">
        <authorList>
            <person name="Meier V. D."/>
        </authorList>
    </citation>
    <scope>NUCLEOTIDE SEQUENCE</scope>
    <source>
        <strain evidence="1">AVDCRST_MAG94</strain>
    </source>
</reference>
<gene>
    <name evidence="1" type="ORF">AVDCRST_MAG94-1360</name>
</gene>
<protein>
    <submittedName>
        <fullName evidence="1">Uncharacterized protein</fullName>
    </submittedName>
</protein>